<name>A0A2U1CDA6_9FIRM</name>
<feature type="domain" description="HTH araC/xylS-type" evidence="4">
    <location>
        <begin position="221"/>
        <end position="318"/>
    </location>
</feature>
<dbReference type="InterPro" id="IPR018060">
    <property type="entry name" value="HTH_AraC"/>
</dbReference>
<dbReference type="GeneID" id="93229860"/>
<reference evidence="5 6" key="1">
    <citation type="submission" date="2018-04" db="EMBL/GenBank/DDBJ databases">
        <title>Genomic Encyclopedia of Type Strains, Phase IV (KMG-IV): sequencing the most valuable type-strain genomes for metagenomic binning, comparative biology and taxonomic classification.</title>
        <authorList>
            <person name="Goeker M."/>
        </authorList>
    </citation>
    <scope>NUCLEOTIDE SEQUENCE [LARGE SCALE GENOMIC DNA]</scope>
    <source>
        <strain evidence="5 6">DSM 26588</strain>
    </source>
</reference>
<keyword evidence="2" id="KW-0238">DNA-binding</keyword>
<dbReference type="SMART" id="SM00342">
    <property type="entry name" value="HTH_ARAC"/>
    <property type="match status" value="1"/>
</dbReference>
<dbReference type="Pfam" id="PF02311">
    <property type="entry name" value="AraC_binding"/>
    <property type="match status" value="1"/>
</dbReference>
<dbReference type="PANTHER" id="PTHR46796:SF2">
    <property type="entry name" value="TRANSCRIPTIONAL REGULATORY PROTEIN"/>
    <property type="match status" value="1"/>
</dbReference>
<keyword evidence="1" id="KW-0805">Transcription regulation</keyword>
<protein>
    <submittedName>
        <fullName evidence="5">AraC family transcriptional regulator</fullName>
    </submittedName>
</protein>
<dbReference type="AlphaFoldDB" id="A0A2U1CDA6"/>
<dbReference type="PROSITE" id="PS01124">
    <property type="entry name" value="HTH_ARAC_FAMILY_2"/>
    <property type="match status" value="1"/>
</dbReference>
<evidence type="ECO:0000256" key="3">
    <source>
        <dbReference type="ARBA" id="ARBA00023163"/>
    </source>
</evidence>
<keyword evidence="3" id="KW-0804">Transcription</keyword>
<accession>A0A2U1CDA6</accession>
<dbReference type="InterPro" id="IPR037923">
    <property type="entry name" value="HTH-like"/>
</dbReference>
<dbReference type="GO" id="GO:0003700">
    <property type="term" value="F:DNA-binding transcription factor activity"/>
    <property type="evidence" value="ECO:0007669"/>
    <property type="project" value="InterPro"/>
</dbReference>
<dbReference type="InterPro" id="IPR009057">
    <property type="entry name" value="Homeodomain-like_sf"/>
</dbReference>
<dbReference type="EMBL" id="QEKK01000003">
    <property type="protein sequence ID" value="PVY58908.1"/>
    <property type="molecule type" value="Genomic_DNA"/>
</dbReference>
<gene>
    <name evidence="5" type="ORF">C7373_103196</name>
</gene>
<evidence type="ECO:0000313" key="6">
    <source>
        <dbReference type="Proteomes" id="UP000245778"/>
    </source>
</evidence>
<dbReference type="SUPFAM" id="SSF51215">
    <property type="entry name" value="Regulatory protein AraC"/>
    <property type="match status" value="1"/>
</dbReference>
<comment type="caution">
    <text evidence="5">The sequence shown here is derived from an EMBL/GenBank/DDBJ whole genome shotgun (WGS) entry which is preliminary data.</text>
</comment>
<dbReference type="SUPFAM" id="SSF46689">
    <property type="entry name" value="Homeodomain-like"/>
    <property type="match status" value="2"/>
</dbReference>
<evidence type="ECO:0000259" key="4">
    <source>
        <dbReference type="PROSITE" id="PS01124"/>
    </source>
</evidence>
<dbReference type="Proteomes" id="UP000245778">
    <property type="component" value="Unassembled WGS sequence"/>
</dbReference>
<sequence length="327" mass="35957">MDSKDGEGRPYLGPALSVQTDTGEFFAISCKPVGRGVVSYPCKAREMNRAMEQGVRTVRYDPDLGLEAYHFSGIIQIFPGHFHEYYTLGFLERGLQHTICRGTDCLSEAGDLLLFAPGDVHSCRPVDGRSLDYGGLNVPEETMAGYVREITGEASLPRFREPLMRRSELTAPLRSLHRMVMEGKGAFCKEETFLLLLSQILECCAVGGSAAAEGEEARLTADLCAWLDDHCTGHVSLEELSRMAGRSKYSLIRAFTRERGITPYSYLMAARVGEAKRLLEAGTAPAEAALEAGFSDQSHLTNQFKRLIGLTPGQYAAIFRERGGGRE</sequence>
<dbReference type="GO" id="GO:0043565">
    <property type="term" value="F:sequence-specific DNA binding"/>
    <property type="evidence" value="ECO:0007669"/>
    <property type="project" value="InterPro"/>
</dbReference>
<dbReference type="InterPro" id="IPR003313">
    <property type="entry name" value="AraC-bd"/>
</dbReference>
<evidence type="ECO:0000256" key="1">
    <source>
        <dbReference type="ARBA" id="ARBA00023015"/>
    </source>
</evidence>
<dbReference type="Pfam" id="PF12833">
    <property type="entry name" value="HTH_18"/>
    <property type="match status" value="1"/>
</dbReference>
<organism evidence="5 6">
    <name type="scientific">Intestinimonas butyriciproducens</name>
    <dbReference type="NCBI Taxonomy" id="1297617"/>
    <lineage>
        <taxon>Bacteria</taxon>
        <taxon>Bacillati</taxon>
        <taxon>Bacillota</taxon>
        <taxon>Clostridia</taxon>
        <taxon>Eubacteriales</taxon>
        <taxon>Intestinimonas</taxon>
    </lineage>
</organism>
<dbReference type="RefSeq" id="WP_116721869.1">
    <property type="nucleotide sequence ID" value="NZ_CAUFHD010000058.1"/>
</dbReference>
<dbReference type="OrthoDB" id="183331at2"/>
<evidence type="ECO:0000256" key="2">
    <source>
        <dbReference type="ARBA" id="ARBA00023125"/>
    </source>
</evidence>
<dbReference type="InterPro" id="IPR050204">
    <property type="entry name" value="AraC_XylS_family_regulators"/>
</dbReference>
<dbReference type="PANTHER" id="PTHR46796">
    <property type="entry name" value="HTH-TYPE TRANSCRIPTIONAL ACTIVATOR RHAS-RELATED"/>
    <property type="match status" value="1"/>
</dbReference>
<proteinExistence type="predicted"/>
<evidence type="ECO:0000313" key="5">
    <source>
        <dbReference type="EMBL" id="PVY58908.1"/>
    </source>
</evidence>
<dbReference type="Gene3D" id="1.10.10.60">
    <property type="entry name" value="Homeodomain-like"/>
    <property type="match status" value="1"/>
</dbReference>